<proteinExistence type="predicted"/>
<accession>A0ACC0V799</accession>
<reference evidence="1" key="1">
    <citation type="submission" date="2022-10" db="EMBL/GenBank/DDBJ databases">
        <title>Complete Genome of Trichothecium roseum strain YXFP-22015, a Plant Pathogen Isolated from Citrus.</title>
        <authorList>
            <person name="Wang Y."/>
            <person name="Zhu L."/>
        </authorList>
    </citation>
    <scope>NUCLEOTIDE SEQUENCE</scope>
    <source>
        <strain evidence="1">YXFP-22015</strain>
    </source>
</reference>
<evidence type="ECO:0000313" key="2">
    <source>
        <dbReference type="Proteomes" id="UP001163324"/>
    </source>
</evidence>
<organism evidence="1 2">
    <name type="scientific">Trichothecium roseum</name>
    <dbReference type="NCBI Taxonomy" id="47278"/>
    <lineage>
        <taxon>Eukaryota</taxon>
        <taxon>Fungi</taxon>
        <taxon>Dikarya</taxon>
        <taxon>Ascomycota</taxon>
        <taxon>Pezizomycotina</taxon>
        <taxon>Sordariomycetes</taxon>
        <taxon>Hypocreomycetidae</taxon>
        <taxon>Hypocreales</taxon>
        <taxon>Hypocreales incertae sedis</taxon>
        <taxon>Trichothecium</taxon>
    </lineage>
</organism>
<dbReference type="EMBL" id="CM047942">
    <property type="protein sequence ID" value="KAI9901357.1"/>
    <property type="molecule type" value="Genomic_DNA"/>
</dbReference>
<sequence length="309" mass="35499">MHFAYPPRKDSHPPPFRPRSSKLPFLRRSRLRTISLWLLGVLGFIWLLSGPSKPGKYHERQPSGNPPAVIVTVVNPSEYSNTYLNTIIENREKYAKKHGYETFIAKSHDYVTGGAPQSWTKIMAMRHALTKYPDAKWMWYLDQNAYIMDFSKSLESHMLEQKTLEGLMIRDKPIVPPDSIIKTFTHLSGQDVGLVISQDNDGLISDSLVLRNGDWAKFFTETWLDPLYRSYNFQKAERHALEHIVQWHPTILSKIAMIPQQSMASYNRKNLGAGFQDGDFVVMFAGCVAKGQRSCETESQQYLKKWQGS</sequence>
<gene>
    <name evidence="1" type="ORF">N3K66_003174</name>
</gene>
<protein>
    <submittedName>
        <fullName evidence="1">Uncharacterized protein</fullName>
    </submittedName>
</protein>
<name>A0ACC0V799_9HYPO</name>
<keyword evidence="2" id="KW-1185">Reference proteome</keyword>
<evidence type="ECO:0000313" key="1">
    <source>
        <dbReference type="EMBL" id="KAI9901357.1"/>
    </source>
</evidence>
<comment type="caution">
    <text evidence="1">The sequence shown here is derived from an EMBL/GenBank/DDBJ whole genome shotgun (WGS) entry which is preliminary data.</text>
</comment>
<dbReference type="Proteomes" id="UP001163324">
    <property type="component" value="Chromosome 3"/>
</dbReference>